<reference evidence="1 2" key="1">
    <citation type="submission" date="2019-02" db="EMBL/GenBank/DDBJ databases">
        <title>Genome sequencing of the rare red list fungi Dentipellis fragilis.</title>
        <authorList>
            <person name="Buettner E."/>
            <person name="Kellner H."/>
        </authorList>
    </citation>
    <scope>NUCLEOTIDE SEQUENCE [LARGE SCALE GENOMIC DNA]</scope>
    <source>
        <strain evidence="1 2">DSM 105465</strain>
    </source>
</reference>
<sequence length="171" mass="18973">MDRFTIVGTSQEIFKDYLRLFNIILDHSWAPSHTRLALLPLRYGYLCIRSSPVSVIIKSSMHLLAYNRAPTSLGSAERASRIHDLGKVSLRKLPPRSHQAGLRSLLYVGARVLHLQCTCCCSIRHDTISTRSSQVSESGFTMRISLVEAEGSTGSHTAWPDGLSQLYDAGD</sequence>
<keyword evidence="2" id="KW-1185">Reference proteome</keyword>
<gene>
    <name evidence="1" type="ORF">EVG20_g10644</name>
</gene>
<dbReference type="AlphaFoldDB" id="A0A4Y9XPK4"/>
<dbReference type="Proteomes" id="UP000298327">
    <property type="component" value="Unassembled WGS sequence"/>
</dbReference>
<name>A0A4Y9XPK4_9AGAM</name>
<evidence type="ECO:0000313" key="2">
    <source>
        <dbReference type="Proteomes" id="UP000298327"/>
    </source>
</evidence>
<dbReference type="EMBL" id="SEOQ01001346">
    <property type="protein sequence ID" value="TFY52234.1"/>
    <property type="molecule type" value="Genomic_DNA"/>
</dbReference>
<accession>A0A4Y9XPK4</accession>
<protein>
    <submittedName>
        <fullName evidence="1">Uncharacterized protein</fullName>
    </submittedName>
</protein>
<organism evidence="1 2">
    <name type="scientific">Dentipellis fragilis</name>
    <dbReference type="NCBI Taxonomy" id="205917"/>
    <lineage>
        <taxon>Eukaryota</taxon>
        <taxon>Fungi</taxon>
        <taxon>Dikarya</taxon>
        <taxon>Basidiomycota</taxon>
        <taxon>Agaricomycotina</taxon>
        <taxon>Agaricomycetes</taxon>
        <taxon>Russulales</taxon>
        <taxon>Hericiaceae</taxon>
        <taxon>Dentipellis</taxon>
    </lineage>
</organism>
<proteinExistence type="predicted"/>
<evidence type="ECO:0000313" key="1">
    <source>
        <dbReference type="EMBL" id="TFY52234.1"/>
    </source>
</evidence>
<comment type="caution">
    <text evidence="1">The sequence shown here is derived from an EMBL/GenBank/DDBJ whole genome shotgun (WGS) entry which is preliminary data.</text>
</comment>